<dbReference type="SUPFAM" id="SSF56349">
    <property type="entry name" value="DNA breaking-rejoining enzymes"/>
    <property type="match status" value="1"/>
</dbReference>
<dbReference type="InterPro" id="IPR010998">
    <property type="entry name" value="Integrase_recombinase_N"/>
</dbReference>
<evidence type="ECO:0000256" key="1">
    <source>
        <dbReference type="ARBA" id="ARBA00022908"/>
    </source>
</evidence>
<dbReference type="Proteomes" id="UP000075398">
    <property type="component" value="Unassembled WGS sequence"/>
</dbReference>
<feature type="domain" description="Tyr recombinase" evidence="5">
    <location>
        <begin position="125"/>
        <end position="337"/>
    </location>
</feature>
<dbReference type="GO" id="GO:0015074">
    <property type="term" value="P:DNA integration"/>
    <property type="evidence" value="ECO:0007669"/>
    <property type="project" value="UniProtKB-KW"/>
</dbReference>
<name>A0A150JA82_9EURY</name>
<dbReference type="Gene3D" id="1.10.443.10">
    <property type="entry name" value="Intergrase catalytic core"/>
    <property type="match status" value="1"/>
</dbReference>
<evidence type="ECO:0000313" key="8">
    <source>
        <dbReference type="Proteomes" id="UP000075398"/>
    </source>
</evidence>
<dbReference type="PANTHER" id="PTHR30349:SF41">
    <property type="entry name" value="INTEGRASE_RECOMBINASE PROTEIN MJ0367-RELATED"/>
    <property type="match status" value="1"/>
</dbReference>
<dbReference type="PROSITE" id="PS51900">
    <property type="entry name" value="CB"/>
    <property type="match status" value="1"/>
</dbReference>
<accession>A0A150JA82</accession>
<evidence type="ECO:0000259" key="5">
    <source>
        <dbReference type="PROSITE" id="PS51898"/>
    </source>
</evidence>
<dbReference type="EMBL" id="LNGC01000001">
    <property type="protein sequence ID" value="KYC53854.1"/>
    <property type="molecule type" value="Genomic_DNA"/>
</dbReference>
<evidence type="ECO:0000259" key="6">
    <source>
        <dbReference type="PROSITE" id="PS51900"/>
    </source>
</evidence>
<dbReference type="InterPro" id="IPR011010">
    <property type="entry name" value="DNA_brk_join_enz"/>
</dbReference>
<keyword evidence="2 4" id="KW-0238">DNA-binding</keyword>
<evidence type="ECO:0000313" key="7">
    <source>
        <dbReference type="EMBL" id="KYC53854.1"/>
    </source>
</evidence>
<dbReference type="InterPro" id="IPR002104">
    <property type="entry name" value="Integrase_catalytic"/>
</dbReference>
<keyword evidence="3" id="KW-0233">DNA recombination</keyword>
<dbReference type="GO" id="GO:0003677">
    <property type="term" value="F:DNA binding"/>
    <property type="evidence" value="ECO:0007669"/>
    <property type="project" value="UniProtKB-UniRule"/>
</dbReference>
<dbReference type="Gene3D" id="1.10.150.130">
    <property type="match status" value="1"/>
</dbReference>
<dbReference type="Pfam" id="PF00589">
    <property type="entry name" value="Phage_integrase"/>
    <property type="match status" value="1"/>
</dbReference>
<evidence type="ECO:0000256" key="2">
    <source>
        <dbReference type="ARBA" id="ARBA00023125"/>
    </source>
</evidence>
<gene>
    <name evidence="7" type="ORF">AMQ22_00053</name>
</gene>
<dbReference type="InterPro" id="IPR044068">
    <property type="entry name" value="CB"/>
</dbReference>
<evidence type="ECO:0000256" key="4">
    <source>
        <dbReference type="PROSITE-ProRule" id="PRU01248"/>
    </source>
</evidence>
<comment type="caution">
    <text evidence="7">The sequence shown here is derived from an EMBL/GenBank/DDBJ whole genome shotgun (WGS) entry which is preliminary data.</text>
</comment>
<reference evidence="7 8" key="1">
    <citation type="journal article" date="2016" name="ISME J.">
        <title>Chasing the elusive Euryarchaeota class WSA2: genomes reveal a uniquely fastidious methyl-reducing methanogen.</title>
        <authorList>
            <person name="Nobu M.K."/>
            <person name="Narihiro T."/>
            <person name="Kuroda K."/>
            <person name="Mei R."/>
            <person name="Liu W.T."/>
        </authorList>
    </citation>
    <scope>NUCLEOTIDE SEQUENCE [LARGE SCALE GENOMIC DNA]</scope>
    <source>
        <strain evidence="7">U1lsi0528_Bin055</strain>
    </source>
</reference>
<evidence type="ECO:0000256" key="3">
    <source>
        <dbReference type="ARBA" id="ARBA00023172"/>
    </source>
</evidence>
<organism evidence="7 8">
    <name type="scientific">Candidatus Methanofastidiosum methylothiophilum</name>
    <dbReference type="NCBI Taxonomy" id="1705564"/>
    <lineage>
        <taxon>Archaea</taxon>
        <taxon>Methanobacteriati</taxon>
        <taxon>Methanobacteriota</taxon>
        <taxon>Stenosarchaea group</taxon>
        <taxon>Candidatus Methanofastidiosia</taxon>
        <taxon>Candidatus Methanofastidiosales</taxon>
        <taxon>Candidatus Methanofastidiosaceae</taxon>
        <taxon>Candidatus Methanofastidiosum</taxon>
    </lineage>
</organism>
<dbReference type="InterPro" id="IPR013762">
    <property type="entry name" value="Integrase-like_cat_sf"/>
</dbReference>
<proteinExistence type="predicted"/>
<keyword evidence="1" id="KW-0229">DNA integration</keyword>
<dbReference type="InterPro" id="IPR050090">
    <property type="entry name" value="Tyrosine_recombinase_XerCD"/>
</dbReference>
<sequence length="417" mass="49029">MTMEYTLEDINNDALVEDFLDRNIAENTKRFHITALKDYCNYIQKLPTALIEEAEEEQDNNVKIKHRKIKKYFNSYIKDLKKRGKSINTVRSYVISVKAFYGDNEIIIPPKISTKPNKDEVIQRGISELPTLEDVKRLVFRAGIRDKALILLHLSSGMGLSEVSHLTYSDFLKSQNLPVKRRVDIEETVEILESREDEDLIGCWSIHRYKTGYYFTTFNSPESTRAIIQYLIHRNRENKQIRSNSDFLFVNQYNKFLRPNPYSLIFLRLNEKVGFERRAENNRHFITSHQLRELFSSTLFKKGVDRLKIDFFLGHKINDQNAAYFRSNPEDLKEQYLKALPEITLEKVKVKRIESEEVREIVNKLNAAEARADLNDEKLSQIEDIIDKTSWMFEAAKTDKGVREALKKYRGKMLDHD</sequence>
<dbReference type="GO" id="GO:0006310">
    <property type="term" value="P:DNA recombination"/>
    <property type="evidence" value="ECO:0007669"/>
    <property type="project" value="UniProtKB-KW"/>
</dbReference>
<dbReference type="PANTHER" id="PTHR30349">
    <property type="entry name" value="PHAGE INTEGRASE-RELATED"/>
    <property type="match status" value="1"/>
</dbReference>
<protein>
    <submittedName>
        <fullName evidence="7">Site-specific tyrosine recombinase XerC</fullName>
    </submittedName>
</protein>
<dbReference type="PROSITE" id="PS51898">
    <property type="entry name" value="TYR_RECOMBINASE"/>
    <property type="match status" value="1"/>
</dbReference>
<feature type="domain" description="Core-binding (CB)" evidence="6">
    <location>
        <begin position="10"/>
        <end position="102"/>
    </location>
</feature>
<dbReference type="AlphaFoldDB" id="A0A150JA82"/>